<dbReference type="Pfam" id="PF08448">
    <property type="entry name" value="PAS_4"/>
    <property type="match status" value="1"/>
</dbReference>
<name>A0A3B0XAZ8_9ZZZZ</name>
<dbReference type="InterPro" id="IPR001789">
    <property type="entry name" value="Sig_transdc_resp-reg_receiver"/>
</dbReference>
<organism evidence="6">
    <name type="scientific">hydrothermal vent metagenome</name>
    <dbReference type="NCBI Taxonomy" id="652676"/>
    <lineage>
        <taxon>unclassified sequences</taxon>
        <taxon>metagenomes</taxon>
        <taxon>ecological metagenomes</taxon>
    </lineage>
</organism>
<feature type="domain" description="PAS" evidence="5">
    <location>
        <begin position="249"/>
        <end position="320"/>
    </location>
</feature>
<dbReference type="Gene3D" id="3.30.450.20">
    <property type="entry name" value="PAS domain"/>
    <property type="match status" value="2"/>
</dbReference>
<evidence type="ECO:0000259" key="5">
    <source>
        <dbReference type="PROSITE" id="PS50112"/>
    </source>
</evidence>
<dbReference type="PANTHER" id="PTHR43065">
    <property type="entry name" value="SENSOR HISTIDINE KINASE"/>
    <property type="match status" value="1"/>
</dbReference>
<dbReference type="InterPro" id="IPR005467">
    <property type="entry name" value="His_kinase_dom"/>
</dbReference>
<feature type="domain" description="Response regulatory" evidence="4">
    <location>
        <begin position="649"/>
        <end position="765"/>
    </location>
</feature>
<dbReference type="PROSITE" id="PS50109">
    <property type="entry name" value="HIS_KIN"/>
    <property type="match status" value="1"/>
</dbReference>
<evidence type="ECO:0000313" key="6">
    <source>
        <dbReference type="EMBL" id="VAW61563.1"/>
    </source>
</evidence>
<reference evidence="6" key="1">
    <citation type="submission" date="2018-06" db="EMBL/GenBank/DDBJ databases">
        <authorList>
            <person name="Zhirakovskaya E."/>
        </authorList>
    </citation>
    <scope>NUCLEOTIDE SEQUENCE</scope>
</reference>
<feature type="domain" description="Histidine kinase" evidence="3">
    <location>
        <begin position="402"/>
        <end position="626"/>
    </location>
</feature>
<dbReference type="NCBIfam" id="TIGR00229">
    <property type="entry name" value="sensory_box"/>
    <property type="match status" value="1"/>
</dbReference>
<dbReference type="Gene3D" id="1.10.287.130">
    <property type="match status" value="1"/>
</dbReference>
<dbReference type="SUPFAM" id="SSF55785">
    <property type="entry name" value="PYP-like sensor domain (PAS domain)"/>
    <property type="match status" value="2"/>
</dbReference>
<dbReference type="SUPFAM" id="SSF47384">
    <property type="entry name" value="Homodimeric domain of signal transducing histidine kinase"/>
    <property type="match status" value="1"/>
</dbReference>
<dbReference type="Gene3D" id="3.30.565.10">
    <property type="entry name" value="Histidine kinase-like ATPase, C-terminal domain"/>
    <property type="match status" value="1"/>
</dbReference>
<dbReference type="InterPro" id="IPR003661">
    <property type="entry name" value="HisK_dim/P_dom"/>
</dbReference>
<dbReference type="SUPFAM" id="SSF52172">
    <property type="entry name" value="CheY-like"/>
    <property type="match status" value="1"/>
</dbReference>
<dbReference type="GO" id="GO:0000155">
    <property type="term" value="F:phosphorelay sensor kinase activity"/>
    <property type="evidence" value="ECO:0007669"/>
    <property type="project" value="InterPro"/>
</dbReference>
<dbReference type="Pfam" id="PF00072">
    <property type="entry name" value="Response_reg"/>
    <property type="match status" value="1"/>
</dbReference>
<dbReference type="SMART" id="SM00448">
    <property type="entry name" value="REC"/>
    <property type="match status" value="1"/>
</dbReference>
<dbReference type="Gene3D" id="3.40.50.2300">
    <property type="match status" value="1"/>
</dbReference>
<dbReference type="InterPro" id="IPR013656">
    <property type="entry name" value="PAS_4"/>
</dbReference>
<dbReference type="PROSITE" id="PS50112">
    <property type="entry name" value="PAS"/>
    <property type="match status" value="1"/>
</dbReference>
<gene>
    <name evidence="6" type="ORF">MNBD_GAMMA08-2856</name>
</gene>
<dbReference type="Gene3D" id="3.30.450.40">
    <property type="match status" value="1"/>
</dbReference>
<feature type="non-terminal residue" evidence="6">
    <location>
        <position position="1"/>
    </location>
</feature>
<evidence type="ECO:0000259" key="3">
    <source>
        <dbReference type="PROSITE" id="PS50109"/>
    </source>
</evidence>
<dbReference type="CDD" id="cd00082">
    <property type="entry name" value="HisKA"/>
    <property type="match status" value="1"/>
</dbReference>
<sequence length="768" mass="85788">SILQLKKITQTTPTYNFLISTLERGETWKGELQFRHKNNEPMYLDATVKPINLKNQPTRYIATFTEINHQKKLIDSLKQRAHQQGLIAILGQISLNNIPISDLLEQTLAVVCGSFNVSAGFILEISVNGEKALVRTAYNTSSIKPEKTVLNIEESNILGYTLHSERPIVCESYNDEVRFKISDPIIKEGHNSIICALIGEKKYPFGIISLLSDTPRNLNIDDIHFLQPVCNILAEAINRKNMEKALRYEQELSRKYLDVAKIVFIVIDKAEKIILANRHAASVLGYSQEDLAGVNFFDRFLSDEIKENEKNEFHKLINKKNRDATSTNTGGNITPILNKNLQTRYIKWKHTALYDEDGDVNSVLSAGEDITEILAQEKEQKQLEKKLNQAQKMEAVGMLAGGIAHDFNNILVSILGFSDLAIENINDKDSKLHDYLSQIKNSGIKARDIIAQMQSINLQDETPNKAIALPSLLKGTLKMLRSALPSSIDMKLNIHNDIPAVHVNASKFNQMVMHLLTNARNSLNGKGSIFIDLTLVSFSKNTCSACNKKIDNEYVVFSIKDSGPGFTNINVNDLFELSNATTSSGLAQISKLVHENNGHIIISETPSNNPASKNETNIQILFEIAHKSDNEKQKKHDDKIDPSTVHGKHIMIVDDENSVAAYMGELFNGIGFNTHVFCDSMEALETFKNKPDDYDLVITDQTMPVLTGDLLAEKISKLKPDLPIIICSGHSDIITKLESENPSSLCFLKKPVDSAELIHTVMSLLSNR</sequence>
<proteinExistence type="predicted"/>
<dbReference type="Pfam" id="PF13185">
    <property type="entry name" value="GAF_2"/>
    <property type="match status" value="1"/>
</dbReference>
<evidence type="ECO:0000256" key="2">
    <source>
        <dbReference type="ARBA" id="ARBA00022777"/>
    </source>
</evidence>
<dbReference type="AlphaFoldDB" id="A0A3B0XAZ8"/>
<dbReference type="SMART" id="SM00091">
    <property type="entry name" value="PAS"/>
    <property type="match status" value="1"/>
</dbReference>
<dbReference type="InterPro" id="IPR011006">
    <property type="entry name" value="CheY-like_superfamily"/>
</dbReference>
<evidence type="ECO:0008006" key="7">
    <source>
        <dbReference type="Google" id="ProtNLM"/>
    </source>
</evidence>
<dbReference type="InterPro" id="IPR000014">
    <property type="entry name" value="PAS"/>
</dbReference>
<dbReference type="EMBL" id="UOFH01000187">
    <property type="protein sequence ID" value="VAW61563.1"/>
    <property type="molecule type" value="Genomic_DNA"/>
</dbReference>
<dbReference type="InterPro" id="IPR029016">
    <property type="entry name" value="GAF-like_dom_sf"/>
</dbReference>
<dbReference type="PROSITE" id="PS50110">
    <property type="entry name" value="RESPONSE_REGULATORY"/>
    <property type="match status" value="1"/>
</dbReference>
<dbReference type="SUPFAM" id="SSF55781">
    <property type="entry name" value="GAF domain-like"/>
    <property type="match status" value="1"/>
</dbReference>
<dbReference type="PANTHER" id="PTHR43065:SF42">
    <property type="entry name" value="TWO-COMPONENT SENSOR PPRA"/>
    <property type="match status" value="1"/>
</dbReference>
<dbReference type="InterPro" id="IPR003018">
    <property type="entry name" value="GAF"/>
</dbReference>
<keyword evidence="2" id="KW-0418">Kinase</keyword>
<dbReference type="InterPro" id="IPR036097">
    <property type="entry name" value="HisK_dim/P_sf"/>
</dbReference>
<dbReference type="CDD" id="cd00156">
    <property type="entry name" value="REC"/>
    <property type="match status" value="1"/>
</dbReference>
<dbReference type="CDD" id="cd00130">
    <property type="entry name" value="PAS"/>
    <property type="match status" value="1"/>
</dbReference>
<evidence type="ECO:0000259" key="4">
    <source>
        <dbReference type="PROSITE" id="PS50110"/>
    </source>
</evidence>
<dbReference type="InterPro" id="IPR035965">
    <property type="entry name" value="PAS-like_dom_sf"/>
</dbReference>
<dbReference type="SMART" id="SM00388">
    <property type="entry name" value="HisKA"/>
    <property type="match status" value="1"/>
</dbReference>
<protein>
    <recommendedName>
        <fullName evidence="7">Histidine kinase</fullName>
    </recommendedName>
</protein>
<evidence type="ECO:0000256" key="1">
    <source>
        <dbReference type="ARBA" id="ARBA00022679"/>
    </source>
</evidence>
<accession>A0A3B0XAZ8</accession>
<keyword evidence="1" id="KW-0808">Transferase</keyword>
<dbReference type="Pfam" id="PF13426">
    <property type="entry name" value="PAS_9"/>
    <property type="match status" value="1"/>
</dbReference>
<dbReference type="InterPro" id="IPR036890">
    <property type="entry name" value="HATPase_C_sf"/>
</dbReference>
<dbReference type="SUPFAM" id="SSF55874">
    <property type="entry name" value="ATPase domain of HSP90 chaperone/DNA topoisomerase II/histidine kinase"/>
    <property type="match status" value="1"/>
</dbReference>